<sequence length="137" mass="15380">MSPFPNELSDKARSALNRYALWYPPLECPCNWCLSRSTRQLVVNAGESVVVAISQDGEVLTFYHPEHFEEAVAKNGMAYEELKDVDTVVSATVDKDGTIQTEGATQSRYDNRWPYSHWKFHSSGESPLTDGRPDGSH</sequence>
<dbReference type="EMBL" id="CP144063">
    <property type="protein sequence ID" value="WWD22578.1"/>
    <property type="molecule type" value="Genomic_DNA"/>
</dbReference>
<dbReference type="GeneID" id="43591770"/>
<accession>A0A5M6BT43</accession>
<evidence type="ECO:0000313" key="2">
    <source>
        <dbReference type="Proteomes" id="UP000322225"/>
    </source>
</evidence>
<reference evidence="1" key="1">
    <citation type="submission" date="2017-08" db="EMBL/GenBank/DDBJ databases">
        <authorList>
            <person name="Cuomo C."/>
            <person name="Billmyre B."/>
            <person name="Heitman J."/>
        </authorList>
    </citation>
    <scope>NUCLEOTIDE SEQUENCE</scope>
    <source>
        <strain evidence="1">CBS 12478</strain>
    </source>
</reference>
<name>A0A5M6BT43_9TREE</name>
<dbReference type="Proteomes" id="UP000322225">
    <property type="component" value="Chromosome 13"/>
</dbReference>
<proteinExistence type="predicted"/>
<organism evidence="1 2">
    <name type="scientific">Kwoniella shandongensis</name>
    <dbReference type="NCBI Taxonomy" id="1734106"/>
    <lineage>
        <taxon>Eukaryota</taxon>
        <taxon>Fungi</taxon>
        <taxon>Dikarya</taxon>
        <taxon>Basidiomycota</taxon>
        <taxon>Agaricomycotina</taxon>
        <taxon>Tremellomycetes</taxon>
        <taxon>Tremellales</taxon>
        <taxon>Cryptococcaceae</taxon>
        <taxon>Kwoniella</taxon>
    </lineage>
</organism>
<reference evidence="1" key="2">
    <citation type="submission" date="2024-01" db="EMBL/GenBank/DDBJ databases">
        <title>Comparative genomics of Cryptococcus and Kwoniella reveals pathogenesis evolution and contrasting modes of karyotype evolution via chromosome fusion or intercentromeric recombination.</title>
        <authorList>
            <person name="Coelho M.A."/>
            <person name="David-Palma M."/>
            <person name="Shea T."/>
            <person name="Bowers K."/>
            <person name="McGinley-Smith S."/>
            <person name="Mohammad A.W."/>
            <person name="Gnirke A."/>
            <person name="Yurkov A.M."/>
            <person name="Nowrousian M."/>
            <person name="Sun S."/>
            <person name="Cuomo C.A."/>
            <person name="Heitman J."/>
        </authorList>
    </citation>
    <scope>NUCLEOTIDE SEQUENCE</scope>
    <source>
        <strain evidence="1">CBS 12478</strain>
    </source>
</reference>
<dbReference type="AlphaFoldDB" id="A0A5M6BT43"/>
<evidence type="ECO:0000313" key="1">
    <source>
        <dbReference type="EMBL" id="WWD22578.1"/>
    </source>
</evidence>
<dbReference type="KEGG" id="ksn:43591770"/>
<dbReference type="RefSeq" id="XP_031858138.1">
    <property type="nucleotide sequence ID" value="XM_032007599.1"/>
</dbReference>
<keyword evidence="2" id="KW-1185">Reference proteome</keyword>
<protein>
    <submittedName>
        <fullName evidence="1">Uncharacterized protein</fullName>
    </submittedName>
</protein>
<gene>
    <name evidence="1" type="ORF">CI109_107071</name>
</gene>